<evidence type="ECO:0000313" key="2">
    <source>
        <dbReference type="EMBL" id="ORE86889.1"/>
    </source>
</evidence>
<keyword evidence="1" id="KW-1133">Transmembrane helix</keyword>
<gene>
    <name evidence="2" type="ORF">ATO7_07617</name>
</gene>
<dbReference type="EMBL" id="AQQV01000002">
    <property type="protein sequence ID" value="ORE86889.1"/>
    <property type="molecule type" value="Genomic_DNA"/>
</dbReference>
<comment type="caution">
    <text evidence="2">The sequence shown here is derived from an EMBL/GenBank/DDBJ whole genome shotgun (WGS) entry which is preliminary data.</text>
</comment>
<feature type="transmembrane region" description="Helical" evidence="1">
    <location>
        <begin position="164"/>
        <end position="182"/>
    </location>
</feature>
<accession>A0A1Y1SD45</accession>
<keyword evidence="1" id="KW-0812">Transmembrane</keyword>
<feature type="transmembrane region" description="Helical" evidence="1">
    <location>
        <begin position="84"/>
        <end position="107"/>
    </location>
</feature>
<dbReference type="RefSeq" id="WP_083561109.1">
    <property type="nucleotide sequence ID" value="NZ_AQQV01000002.1"/>
</dbReference>
<reference evidence="2 3" key="1">
    <citation type="submission" date="2013-04" db="EMBL/GenBank/DDBJ databases">
        <title>Oceanococcus atlanticus 22II-S10r2 Genome Sequencing.</title>
        <authorList>
            <person name="Lai Q."/>
            <person name="Li G."/>
            <person name="Shao Z."/>
        </authorList>
    </citation>
    <scope>NUCLEOTIDE SEQUENCE [LARGE SCALE GENOMIC DNA]</scope>
    <source>
        <strain evidence="2 3">22II-S10r2</strain>
    </source>
</reference>
<dbReference type="GO" id="GO:0016787">
    <property type="term" value="F:hydrolase activity"/>
    <property type="evidence" value="ECO:0007669"/>
    <property type="project" value="UniProtKB-KW"/>
</dbReference>
<feature type="transmembrane region" description="Helical" evidence="1">
    <location>
        <begin position="188"/>
        <end position="208"/>
    </location>
</feature>
<keyword evidence="3" id="KW-1185">Reference proteome</keyword>
<feature type="transmembrane region" description="Helical" evidence="1">
    <location>
        <begin position="322"/>
        <end position="344"/>
    </location>
</feature>
<sequence>MIRTLAVVLALATPALGHAHSFGEPYRLPMPYWMYIYGAMAALALSFLVMGFFLTRADAQLKPPQYAFGDSVLGRALQALRMPLLVLSSMAMLLAIVTGLCGTIDPYRNFNMTYFWIVFALGMLYVSSLLGDIYVAISPWRGLSTLFSERTLAQGRIRYPAEQLAYWPAVVLYMSFIALELLGRTRPFSLSLILLAYCALNLFAIWLIGARAWFRYGEFFAVMFRLAAQLAPIAYAPNQSGAQRLRLRWPLSGLLHQRVEHLSLLVFILFMLSSTAYDGLRETSLWFNLFWKDPFGWISPWLGQPPIYAYVALRPWYVAYELLWLIASPFIYLGLFVLFLWLGRIVTRSALPLSELALRFGYSLLPIALVYHATHYYTLLLNQGVKIRALVSDPFGWGWNLFGSAISGRVPIIPDMGVVWNTQVWLILIGHVASVYLAHAEALRSFPSRTQATLSQIPMLLLMVLFTGIGLWILAQPLQG</sequence>
<proteinExistence type="predicted"/>
<organism evidence="2 3">
    <name type="scientific">Oceanococcus atlanticus</name>
    <dbReference type="NCBI Taxonomy" id="1317117"/>
    <lineage>
        <taxon>Bacteria</taxon>
        <taxon>Pseudomonadati</taxon>
        <taxon>Pseudomonadota</taxon>
        <taxon>Gammaproteobacteria</taxon>
        <taxon>Chromatiales</taxon>
        <taxon>Oceanococcaceae</taxon>
        <taxon>Oceanococcus</taxon>
    </lineage>
</organism>
<name>A0A1Y1SD45_9GAMM</name>
<feature type="transmembrane region" description="Helical" evidence="1">
    <location>
        <begin position="418"/>
        <end position="438"/>
    </location>
</feature>
<dbReference type="Proteomes" id="UP000192342">
    <property type="component" value="Unassembled WGS sequence"/>
</dbReference>
<dbReference type="STRING" id="1317117.ATO7_07617"/>
<feature type="transmembrane region" description="Helical" evidence="1">
    <location>
        <begin position="113"/>
        <end position="137"/>
    </location>
</feature>
<evidence type="ECO:0000313" key="3">
    <source>
        <dbReference type="Proteomes" id="UP000192342"/>
    </source>
</evidence>
<keyword evidence="1" id="KW-0472">Membrane</keyword>
<dbReference type="AlphaFoldDB" id="A0A1Y1SD45"/>
<dbReference type="OrthoDB" id="8168962at2"/>
<feature type="transmembrane region" description="Helical" evidence="1">
    <location>
        <begin position="459"/>
        <end position="478"/>
    </location>
</feature>
<feature type="transmembrane region" description="Helical" evidence="1">
    <location>
        <begin position="356"/>
        <end position="374"/>
    </location>
</feature>
<keyword evidence="2" id="KW-0378">Hydrolase</keyword>
<evidence type="ECO:0000256" key="1">
    <source>
        <dbReference type="SAM" id="Phobius"/>
    </source>
</evidence>
<protein>
    <submittedName>
        <fullName evidence="2">Fenitrothion hydrolase FedB</fullName>
    </submittedName>
</protein>
<feature type="transmembrane region" description="Helical" evidence="1">
    <location>
        <begin position="35"/>
        <end position="54"/>
    </location>
</feature>